<evidence type="ECO:0000256" key="1">
    <source>
        <dbReference type="ARBA" id="ARBA00004141"/>
    </source>
</evidence>
<feature type="transmembrane region" description="Helical" evidence="9">
    <location>
        <begin position="41"/>
        <end position="61"/>
    </location>
</feature>
<evidence type="ECO:0000256" key="5">
    <source>
        <dbReference type="ARBA" id="ARBA00022989"/>
    </source>
</evidence>
<evidence type="ECO:0000256" key="3">
    <source>
        <dbReference type="ARBA" id="ARBA00022692"/>
    </source>
</evidence>
<dbReference type="EMBL" id="JACMRX010000005">
    <property type="protein sequence ID" value="KAF7989158.1"/>
    <property type="molecule type" value="Genomic_DNA"/>
</dbReference>
<dbReference type="GO" id="GO:0004984">
    <property type="term" value="F:olfactory receptor activity"/>
    <property type="evidence" value="ECO:0007669"/>
    <property type="project" value="InterPro"/>
</dbReference>
<keyword evidence="8" id="KW-0807">Transducer</keyword>
<sequence>MKYEKEYKIIKNAEKRALLLLKLVGLFPVEKKNATFFRKILPYFIAFLLSSIGLGCMNFVYHNRHNIIIVLKASSLIFSITTILLKVISYTYYRDELLELHNTMDSFIDDHIKDDKLASVMIVPLLFFSKKLTIPIIICAYAIMVSLYSQPALFMIKQFINNVQPIKYILPYPTIYPYHIEGGSLLWILHWTWETLCNLAFVSVGCSTDNIFAFYSTNIIAQLRVLAYEVENSTLKDKKNIKFHKYIILKHQKIIKCCYLLQSIIGLVVLTMTILTALILCSLTFQISQVTSYIYYRNDLLELHNILDTFMDEHIKDDKLASVMIVPLLVFSKKLTIPIIICAYAIMVSLYSQPALFMIKQFINNVQPIKYILPYPTIYPYHIEGGSILWALHWTWETLCNLAFVSVGCSTDNIFAFYSTNIIAQLRVLSYEIENSTLEDKKSIKFYIYIILKHQKIIKCCYLLKNIIGLVVLIMTISTALILCSLTFQISQMETITGQQIAWISIYIWYKLLQAFLYARMGEEIFIANTKFQLAVYNSGWECFNIKSYSYFINMLLIQKPMYLEACGLVEISAQMFAKIINTSMSYFFLLQTLNQD</sequence>
<evidence type="ECO:0000256" key="9">
    <source>
        <dbReference type="SAM" id="Phobius"/>
    </source>
</evidence>
<feature type="transmembrane region" description="Helical" evidence="9">
    <location>
        <begin position="335"/>
        <end position="352"/>
    </location>
</feature>
<keyword evidence="5 9" id="KW-1133">Transmembrane helix</keyword>
<keyword evidence="3 9" id="KW-0812">Transmembrane</keyword>
<name>A0A834XL20_APHGI</name>
<comment type="caution">
    <text evidence="10">The sequence shown here is derived from an EMBL/GenBank/DDBJ whole genome shotgun (WGS) entry which is preliminary data.</text>
</comment>
<dbReference type="PANTHER" id="PTHR21137">
    <property type="entry name" value="ODORANT RECEPTOR"/>
    <property type="match status" value="1"/>
</dbReference>
<keyword evidence="2" id="KW-0716">Sensory transduction</keyword>
<keyword evidence="11" id="KW-1185">Reference proteome</keyword>
<dbReference type="GO" id="GO:0005549">
    <property type="term" value="F:odorant binding"/>
    <property type="evidence" value="ECO:0007669"/>
    <property type="project" value="InterPro"/>
</dbReference>
<keyword evidence="4" id="KW-0552">Olfaction</keyword>
<dbReference type="InterPro" id="IPR004117">
    <property type="entry name" value="7tm6_olfct_rcpt"/>
</dbReference>
<dbReference type="GO" id="GO:0005886">
    <property type="term" value="C:plasma membrane"/>
    <property type="evidence" value="ECO:0007669"/>
    <property type="project" value="UniProtKB-SubCell"/>
</dbReference>
<evidence type="ECO:0000256" key="7">
    <source>
        <dbReference type="ARBA" id="ARBA00023170"/>
    </source>
</evidence>
<dbReference type="OrthoDB" id="7548151at2759"/>
<feature type="transmembrane region" description="Helical" evidence="9">
    <location>
        <begin position="73"/>
        <end position="93"/>
    </location>
</feature>
<keyword evidence="6 9" id="KW-0472">Membrane</keyword>
<comment type="subcellular location">
    <subcellularLocation>
        <location evidence="1">Membrane</location>
        <topology evidence="1">Multi-pass membrane protein</topology>
    </subcellularLocation>
</comment>
<feature type="transmembrane region" description="Helical" evidence="9">
    <location>
        <begin position="463"/>
        <end position="488"/>
    </location>
</feature>
<evidence type="ECO:0000256" key="2">
    <source>
        <dbReference type="ARBA" id="ARBA00022606"/>
    </source>
</evidence>
<accession>A0A834XL20</accession>
<keyword evidence="7" id="KW-0675">Receptor</keyword>
<evidence type="ECO:0008006" key="12">
    <source>
        <dbReference type="Google" id="ProtNLM"/>
    </source>
</evidence>
<gene>
    <name evidence="10" type="ORF">HCN44_007468</name>
</gene>
<dbReference type="Proteomes" id="UP000639338">
    <property type="component" value="Unassembled WGS sequence"/>
</dbReference>
<feature type="transmembrane region" description="Helical" evidence="9">
    <location>
        <begin position="259"/>
        <end position="285"/>
    </location>
</feature>
<feature type="transmembrane region" description="Helical" evidence="9">
    <location>
        <begin position="500"/>
        <end position="519"/>
    </location>
</feature>
<organism evidence="10 11">
    <name type="scientific">Aphidius gifuensis</name>
    <name type="common">Parasitoid wasp</name>
    <dbReference type="NCBI Taxonomy" id="684658"/>
    <lineage>
        <taxon>Eukaryota</taxon>
        <taxon>Metazoa</taxon>
        <taxon>Ecdysozoa</taxon>
        <taxon>Arthropoda</taxon>
        <taxon>Hexapoda</taxon>
        <taxon>Insecta</taxon>
        <taxon>Pterygota</taxon>
        <taxon>Neoptera</taxon>
        <taxon>Endopterygota</taxon>
        <taxon>Hymenoptera</taxon>
        <taxon>Apocrita</taxon>
        <taxon>Ichneumonoidea</taxon>
        <taxon>Braconidae</taxon>
        <taxon>Aphidiinae</taxon>
        <taxon>Aphidius</taxon>
    </lineage>
</organism>
<protein>
    <recommendedName>
        <fullName evidence="12">Odorant receptor</fullName>
    </recommendedName>
</protein>
<dbReference type="GO" id="GO:0007165">
    <property type="term" value="P:signal transduction"/>
    <property type="evidence" value="ECO:0007669"/>
    <property type="project" value="UniProtKB-KW"/>
</dbReference>
<proteinExistence type="predicted"/>
<dbReference type="AlphaFoldDB" id="A0A834XL20"/>
<evidence type="ECO:0000313" key="11">
    <source>
        <dbReference type="Proteomes" id="UP000639338"/>
    </source>
</evidence>
<evidence type="ECO:0000256" key="4">
    <source>
        <dbReference type="ARBA" id="ARBA00022725"/>
    </source>
</evidence>
<evidence type="ECO:0000313" key="10">
    <source>
        <dbReference type="EMBL" id="KAF7989158.1"/>
    </source>
</evidence>
<evidence type="ECO:0000256" key="6">
    <source>
        <dbReference type="ARBA" id="ARBA00023136"/>
    </source>
</evidence>
<feature type="transmembrane region" description="Helical" evidence="9">
    <location>
        <begin position="132"/>
        <end position="149"/>
    </location>
</feature>
<evidence type="ECO:0000256" key="8">
    <source>
        <dbReference type="ARBA" id="ARBA00023224"/>
    </source>
</evidence>
<reference evidence="10 11" key="1">
    <citation type="submission" date="2020-08" db="EMBL/GenBank/DDBJ databases">
        <title>Aphidius gifuensis genome sequencing and assembly.</title>
        <authorList>
            <person name="Du Z."/>
        </authorList>
    </citation>
    <scope>NUCLEOTIDE SEQUENCE [LARGE SCALE GENOMIC DNA]</scope>
    <source>
        <strain evidence="10">YNYX2018</strain>
        <tissue evidence="10">Adults</tissue>
    </source>
</reference>
<dbReference type="PANTHER" id="PTHR21137:SF43">
    <property type="entry name" value="ODORANT RECEPTOR 47A-RELATED"/>
    <property type="match status" value="1"/>
</dbReference>
<dbReference type="Pfam" id="PF02949">
    <property type="entry name" value="7tm_6"/>
    <property type="match status" value="1"/>
</dbReference>